<sequence>MPRPHVHFATSRSRSGPPPLSSSPSSSPRSSRGPHTPPDVVYLSLPHSKSAGHHHRHHTPTGRPHTLLAHSTVPLLTYDLRLAPVAGNLSTPYPHGISGHMLAEPAISPPQRSLTLTGAHLGLPWVISVSASSNGQYVSVGDVLEGLYRALRTPVRAAEYAELGRRRGGSTVMDGMARTYKRRCRLYRDRRAYEEEQRGGLRGVDYLMGYTKFAGLSPTSRGADVWEIETMGWS</sequence>
<dbReference type="OrthoDB" id="2783256at2759"/>
<keyword evidence="4" id="KW-1185">Reference proteome</keyword>
<gene>
    <name evidence="3" type="ORF">HMN09_00849600</name>
</gene>
<dbReference type="EMBL" id="JACAZE010000011">
    <property type="protein sequence ID" value="KAF7304473.1"/>
    <property type="molecule type" value="Genomic_DNA"/>
</dbReference>
<reference evidence="3" key="1">
    <citation type="submission" date="2020-05" db="EMBL/GenBank/DDBJ databases">
        <title>Mycena genomes resolve the evolution of fungal bioluminescence.</title>
        <authorList>
            <person name="Tsai I.J."/>
        </authorList>
    </citation>
    <scope>NUCLEOTIDE SEQUENCE</scope>
    <source>
        <strain evidence="3">110903Hualien_Pintung</strain>
    </source>
</reference>
<evidence type="ECO:0000256" key="1">
    <source>
        <dbReference type="SAM" id="MobiDB-lite"/>
    </source>
</evidence>
<protein>
    <recommendedName>
        <fullName evidence="2">DUF6699 domain-containing protein</fullName>
    </recommendedName>
</protein>
<dbReference type="AlphaFoldDB" id="A0A8H6W7F9"/>
<comment type="caution">
    <text evidence="3">The sequence shown here is derived from an EMBL/GenBank/DDBJ whole genome shotgun (WGS) entry which is preliminary data.</text>
</comment>
<dbReference type="Proteomes" id="UP000613580">
    <property type="component" value="Unassembled WGS sequence"/>
</dbReference>
<evidence type="ECO:0000313" key="3">
    <source>
        <dbReference type="EMBL" id="KAF7304473.1"/>
    </source>
</evidence>
<accession>A0A8H6W7F9</accession>
<feature type="compositionally biased region" description="Basic residues" evidence="1">
    <location>
        <begin position="50"/>
        <end position="60"/>
    </location>
</feature>
<organism evidence="3 4">
    <name type="scientific">Mycena chlorophos</name>
    <name type="common">Agaric fungus</name>
    <name type="synonym">Agaricus chlorophos</name>
    <dbReference type="NCBI Taxonomy" id="658473"/>
    <lineage>
        <taxon>Eukaryota</taxon>
        <taxon>Fungi</taxon>
        <taxon>Dikarya</taxon>
        <taxon>Basidiomycota</taxon>
        <taxon>Agaricomycotina</taxon>
        <taxon>Agaricomycetes</taxon>
        <taxon>Agaricomycetidae</taxon>
        <taxon>Agaricales</taxon>
        <taxon>Marasmiineae</taxon>
        <taxon>Mycenaceae</taxon>
        <taxon>Mycena</taxon>
    </lineage>
</organism>
<feature type="domain" description="DUF6699" evidence="2">
    <location>
        <begin position="76"/>
        <end position="221"/>
    </location>
</feature>
<feature type="region of interest" description="Disordered" evidence="1">
    <location>
        <begin position="1"/>
        <end position="66"/>
    </location>
</feature>
<proteinExistence type="predicted"/>
<evidence type="ECO:0000313" key="4">
    <source>
        <dbReference type="Proteomes" id="UP000613580"/>
    </source>
</evidence>
<dbReference type="Pfam" id="PF20415">
    <property type="entry name" value="DUF6699"/>
    <property type="match status" value="1"/>
</dbReference>
<evidence type="ECO:0000259" key="2">
    <source>
        <dbReference type="Pfam" id="PF20415"/>
    </source>
</evidence>
<name>A0A8H6W7F9_MYCCL</name>
<feature type="compositionally biased region" description="Low complexity" evidence="1">
    <location>
        <begin position="22"/>
        <end position="34"/>
    </location>
</feature>
<dbReference type="InterPro" id="IPR046522">
    <property type="entry name" value="DUF6699"/>
</dbReference>